<dbReference type="SUPFAM" id="SSF52540">
    <property type="entry name" value="P-loop containing nucleoside triphosphate hydrolases"/>
    <property type="match status" value="1"/>
</dbReference>
<feature type="domain" description="SF4 helicase" evidence="2">
    <location>
        <begin position="41"/>
        <end position="269"/>
    </location>
</feature>
<accession>A0A8S5MHA5</accession>
<dbReference type="PANTHER" id="PTHR30153:SF2">
    <property type="entry name" value="REPLICATIVE DNA HELICASE"/>
    <property type="match status" value="1"/>
</dbReference>
<dbReference type="GO" id="GO:0003678">
    <property type="term" value="F:DNA helicase activity"/>
    <property type="evidence" value="ECO:0007669"/>
    <property type="project" value="InterPro"/>
</dbReference>
<feature type="region of interest" description="Disordered" evidence="1">
    <location>
        <begin position="342"/>
        <end position="374"/>
    </location>
</feature>
<keyword evidence="3" id="KW-0067">ATP-binding</keyword>
<keyword evidence="3" id="KW-0347">Helicase</keyword>
<dbReference type="InterPro" id="IPR027417">
    <property type="entry name" value="P-loop_NTPase"/>
</dbReference>
<dbReference type="Gene3D" id="3.40.50.300">
    <property type="entry name" value="P-loop containing nucleotide triphosphate hydrolases"/>
    <property type="match status" value="1"/>
</dbReference>
<dbReference type="InterPro" id="IPR007694">
    <property type="entry name" value="DNA_helicase_DnaB-like_C"/>
</dbReference>
<dbReference type="GO" id="GO:0005524">
    <property type="term" value="F:ATP binding"/>
    <property type="evidence" value="ECO:0007669"/>
    <property type="project" value="InterPro"/>
</dbReference>
<protein>
    <submittedName>
        <fullName evidence="3">Helicase, ATPase, REPLICATION</fullName>
    </submittedName>
</protein>
<name>A0A8S5MHA5_9CAUD</name>
<organism evidence="3">
    <name type="scientific">Podoviridae sp. ct1h53</name>
    <dbReference type="NCBI Taxonomy" id="2826536"/>
    <lineage>
        <taxon>Viruses</taxon>
        <taxon>Duplodnaviria</taxon>
        <taxon>Heunggongvirae</taxon>
        <taxon>Uroviricota</taxon>
        <taxon>Caudoviricetes</taxon>
    </lineage>
</organism>
<evidence type="ECO:0000259" key="2">
    <source>
        <dbReference type="Pfam" id="PF03796"/>
    </source>
</evidence>
<sequence length="374" mass="43604">MHEEIANRIDIRRIFKTSKQVMEEAYENILKYRRGELIPAKTGYDYIDEALLGGIFPQHAIAIGARPSVGKSYVAQKILENVMNPMINPQAEDYFLVNCEFEMNPQDLLLRRMSQDMKKRAPEILRRQDSNTVEEMRMFEILQGEIRNNIIYIDAPCTVKEFEAAVYHIATKHKDKRLIIFKVDHIALIKRMGLDPKSAIDDLVAVMNEAKLVYKNIFFLIISQFNREIEGRIKSPQEQPPRLSDFYQSDTLGQLCTLMIGLHNPRRYGLDKYMIFGKDWYQTLDRFKTENKTSFRTAGLVFHHILKVRQVSMEELTNTIHPEILPGYGWMYGEGGTKFVNPNQPPTPPKLYTVEDVTDNQEQEQETKEEQSLY</sequence>
<proteinExistence type="predicted"/>
<dbReference type="GO" id="GO:0006260">
    <property type="term" value="P:DNA replication"/>
    <property type="evidence" value="ECO:0007669"/>
    <property type="project" value="InterPro"/>
</dbReference>
<keyword evidence="3" id="KW-0547">Nucleotide-binding</keyword>
<evidence type="ECO:0000256" key="1">
    <source>
        <dbReference type="SAM" id="MobiDB-lite"/>
    </source>
</evidence>
<keyword evidence="3" id="KW-0378">Hydrolase</keyword>
<evidence type="ECO:0000313" key="3">
    <source>
        <dbReference type="EMBL" id="DAD81431.1"/>
    </source>
</evidence>
<feature type="compositionally biased region" description="Basic and acidic residues" evidence="1">
    <location>
        <begin position="365"/>
        <end position="374"/>
    </location>
</feature>
<dbReference type="Pfam" id="PF03796">
    <property type="entry name" value="DnaB_C"/>
    <property type="match status" value="1"/>
</dbReference>
<dbReference type="EMBL" id="BK014902">
    <property type="protein sequence ID" value="DAD81431.1"/>
    <property type="molecule type" value="Genomic_DNA"/>
</dbReference>
<reference evidence="3" key="1">
    <citation type="journal article" date="2021" name="Proc. Natl. Acad. Sci. U.S.A.">
        <title>A Catalog of Tens of Thousands of Viruses from Human Metagenomes Reveals Hidden Associations with Chronic Diseases.</title>
        <authorList>
            <person name="Tisza M.J."/>
            <person name="Buck C.B."/>
        </authorList>
    </citation>
    <scope>NUCLEOTIDE SEQUENCE</scope>
    <source>
        <strain evidence="3">Ct1h53</strain>
    </source>
</reference>
<dbReference type="PANTHER" id="PTHR30153">
    <property type="entry name" value="REPLICATIVE DNA HELICASE DNAB"/>
    <property type="match status" value="1"/>
</dbReference>